<evidence type="ECO:0000256" key="5">
    <source>
        <dbReference type="ARBA" id="ARBA00022833"/>
    </source>
</evidence>
<dbReference type="Gene3D" id="1.10.441.10">
    <property type="entry name" value="Phosphomannose Isomerase, domain 2"/>
    <property type="match status" value="1"/>
</dbReference>
<sequence>MRPDSVTPTTRTAEDTERTGVSVNRIEGRIRNYAWGSRTALAEITGRPVPTEHPEAELWFGAHPGAPCDLVDTGETLEQRIAEDPEGQLGHAAGAGRLPFLLKILAADRALSLQAHPTVEQAKAGYARENADGVPVDSSQRNYKDDNHKPELIVALTPFEALAGFRPVDCTRELFAALQGAGATELSRYSTLLGPGDDGAGSADPVLLRALATTWITLPATERDTLLSSVLGGCESLVADSGTPDWIAAAAQAALDLSDQYPGDSGVLISLLLNHVVLAPGEAVFLSAGKLHAYLKGTGVEIMANSDNVLRGGLTSKHIDVPELMKVVDFSSSENQVRTARADGSYVTPVPEFALRVLPDGGTADVEGPAIVLATAGDCTVSGQDVDGETVLRPGQAAWVPADAGRIVADGSAQFFVATVG</sequence>
<dbReference type="PANTHER" id="PTHR10309:SF0">
    <property type="entry name" value="MANNOSE-6-PHOSPHATE ISOMERASE"/>
    <property type="match status" value="1"/>
</dbReference>
<dbReference type="GO" id="GO:0004476">
    <property type="term" value="F:mannose-6-phosphate isomerase activity"/>
    <property type="evidence" value="ECO:0007669"/>
    <property type="project" value="UniProtKB-EC"/>
</dbReference>
<accession>A0A9D1RRU7</accession>
<feature type="binding site" evidence="8">
    <location>
        <position position="114"/>
    </location>
    <ligand>
        <name>Zn(2+)</name>
        <dbReference type="ChEBI" id="CHEBI:29105"/>
    </ligand>
</feature>
<feature type="domain" description="Phosphomannose isomerase type I catalytic" evidence="10">
    <location>
        <begin position="25"/>
        <end position="168"/>
    </location>
</feature>
<dbReference type="InterPro" id="IPR001250">
    <property type="entry name" value="Man6P_Isoase-1"/>
</dbReference>
<keyword evidence="5 8" id="KW-0862">Zinc</keyword>
<protein>
    <recommendedName>
        <fullName evidence="3">mannose-6-phosphate isomerase</fullName>
        <ecNumber evidence="3">5.3.1.8</ecNumber>
    </recommendedName>
</protein>
<feature type="binding site" evidence="8">
    <location>
        <position position="292"/>
    </location>
    <ligand>
        <name>Zn(2+)</name>
        <dbReference type="ChEBI" id="CHEBI:29105"/>
    </ligand>
</feature>
<dbReference type="SUPFAM" id="SSF51182">
    <property type="entry name" value="RmlC-like cupins"/>
    <property type="match status" value="1"/>
</dbReference>
<evidence type="ECO:0000259" key="10">
    <source>
        <dbReference type="Pfam" id="PF20511"/>
    </source>
</evidence>
<dbReference type="AlphaFoldDB" id="A0A9D1RRU7"/>
<dbReference type="GO" id="GO:0008270">
    <property type="term" value="F:zinc ion binding"/>
    <property type="evidence" value="ECO:0007669"/>
    <property type="project" value="InterPro"/>
</dbReference>
<feature type="binding site" evidence="8">
    <location>
        <position position="151"/>
    </location>
    <ligand>
        <name>Zn(2+)</name>
        <dbReference type="ChEBI" id="CHEBI:29105"/>
    </ligand>
</feature>
<evidence type="ECO:0000256" key="6">
    <source>
        <dbReference type="ARBA" id="ARBA00023235"/>
    </source>
</evidence>
<comment type="cofactor">
    <cofactor evidence="8">
        <name>Zn(2+)</name>
        <dbReference type="ChEBI" id="CHEBI:29105"/>
    </cofactor>
    <text evidence="8">Binds 1 zinc ion per subunit.</text>
</comment>
<comment type="caution">
    <text evidence="11">The sequence shown here is derived from an EMBL/GenBank/DDBJ whole genome shotgun (WGS) entry which is preliminary data.</text>
</comment>
<dbReference type="InterPro" id="IPR046457">
    <property type="entry name" value="PMI_typeI_cat"/>
</dbReference>
<dbReference type="NCBIfam" id="TIGR00218">
    <property type="entry name" value="manA"/>
    <property type="match status" value="1"/>
</dbReference>
<evidence type="ECO:0000313" key="11">
    <source>
        <dbReference type="EMBL" id="HIW92559.1"/>
    </source>
</evidence>
<dbReference type="Pfam" id="PF20511">
    <property type="entry name" value="PMI_typeI_cat"/>
    <property type="match status" value="1"/>
</dbReference>
<dbReference type="PROSITE" id="PS00965">
    <property type="entry name" value="PMI_I_1"/>
    <property type="match status" value="1"/>
</dbReference>
<feature type="active site" evidence="7">
    <location>
        <position position="311"/>
    </location>
</feature>
<gene>
    <name evidence="11" type="primary">manA</name>
    <name evidence="11" type="ORF">H9870_12980</name>
</gene>
<dbReference type="InterPro" id="IPR014710">
    <property type="entry name" value="RmlC-like_jellyroll"/>
</dbReference>
<dbReference type="GO" id="GO:0005975">
    <property type="term" value="P:carbohydrate metabolic process"/>
    <property type="evidence" value="ECO:0007669"/>
    <property type="project" value="InterPro"/>
</dbReference>
<dbReference type="Gene3D" id="2.60.120.10">
    <property type="entry name" value="Jelly Rolls"/>
    <property type="match status" value="2"/>
</dbReference>
<dbReference type="PANTHER" id="PTHR10309">
    <property type="entry name" value="MANNOSE-6-PHOSPHATE ISOMERASE"/>
    <property type="match status" value="1"/>
</dbReference>
<evidence type="ECO:0000256" key="3">
    <source>
        <dbReference type="ARBA" id="ARBA00011956"/>
    </source>
</evidence>
<evidence type="ECO:0000256" key="4">
    <source>
        <dbReference type="ARBA" id="ARBA00022723"/>
    </source>
</evidence>
<dbReference type="PIRSF" id="PIRSF001480">
    <property type="entry name" value="Mannose-6-phosphate_isomerase"/>
    <property type="match status" value="1"/>
</dbReference>
<evidence type="ECO:0000256" key="1">
    <source>
        <dbReference type="ARBA" id="ARBA00000757"/>
    </source>
</evidence>
<dbReference type="PRINTS" id="PR00714">
    <property type="entry name" value="MAN6PISMRASE"/>
</dbReference>
<evidence type="ECO:0000313" key="12">
    <source>
        <dbReference type="Proteomes" id="UP000824190"/>
    </source>
</evidence>
<keyword evidence="6 11" id="KW-0413">Isomerase</keyword>
<name>A0A9D1RRU7_9CORY</name>
<dbReference type="GO" id="GO:0009298">
    <property type="term" value="P:GDP-mannose biosynthetic process"/>
    <property type="evidence" value="ECO:0007669"/>
    <property type="project" value="InterPro"/>
</dbReference>
<dbReference type="InterPro" id="IPR016305">
    <property type="entry name" value="Mannose-6-P_Isomerase"/>
</dbReference>
<reference evidence="11" key="2">
    <citation type="submission" date="2021-04" db="EMBL/GenBank/DDBJ databases">
        <authorList>
            <person name="Gilroy R."/>
        </authorList>
    </citation>
    <scope>NUCLEOTIDE SEQUENCE</scope>
    <source>
        <strain evidence="11">CHK32-1732</strain>
    </source>
</reference>
<feature type="region of interest" description="Disordered" evidence="9">
    <location>
        <begin position="1"/>
        <end position="20"/>
    </location>
</feature>
<reference evidence="11" key="1">
    <citation type="journal article" date="2021" name="PeerJ">
        <title>Extensive microbial diversity within the chicken gut microbiome revealed by metagenomics and culture.</title>
        <authorList>
            <person name="Gilroy R."/>
            <person name="Ravi A."/>
            <person name="Getino M."/>
            <person name="Pursley I."/>
            <person name="Horton D.L."/>
            <person name="Alikhan N.F."/>
            <person name="Baker D."/>
            <person name="Gharbi K."/>
            <person name="Hall N."/>
            <person name="Watson M."/>
            <person name="Adriaenssens E.M."/>
            <person name="Foster-Nyarko E."/>
            <person name="Jarju S."/>
            <person name="Secka A."/>
            <person name="Antonio M."/>
            <person name="Oren A."/>
            <person name="Chaudhuri R.R."/>
            <person name="La Ragione R."/>
            <person name="Hildebrand F."/>
            <person name="Pallen M.J."/>
        </authorList>
    </citation>
    <scope>NUCLEOTIDE SEQUENCE</scope>
    <source>
        <strain evidence="11">CHK32-1732</strain>
    </source>
</reference>
<feature type="binding site" evidence="8">
    <location>
        <position position="116"/>
    </location>
    <ligand>
        <name>Zn(2+)</name>
        <dbReference type="ChEBI" id="CHEBI:29105"/>
    </ligand>
</feature>
<dbReference type="EC" id="5.3.1.8" evidence="3"/>
<proteinExistence type="inferred from homology"/>
<organism evidence="11 12">
    <name type="scientific">Candidatus Corynebacterium avicola</name>
    <dbReference type="NCBI Taxonomy" id="2838527"/>
    <lineage>
        <taxon>Bacteria</taxon>
        <taxon>Bacillati</taxon>
        <taxon>Actinomycetota</taxon>
        <taxon>Actinomycetes</taxon>
        <taxon>Mycobacteriales</taxon>
        <taxon>Corynebacteriaceae</taxon>
        <taxon>Corynebacterium</taxon>
    </lineage>
</organism>
<dbReference type="InterPro" id="IPR018050">
    <property type="entry name" value="Pmannose_isomerase-type1_CS"/>
</dbReference>
<keyword evidence="4 8" id="KW-0479">Metal-binding</keyword>
<evidence type="ECO:0000256" key="8">
    <source>
        <dbReference type="PIRSR" id="PIRSR001480-2"/>
    </source>
</evidence>
<dbReference type="InterPro" id="IPR011051">
    <property type="entry name" value="RmlC_Cupin_sf"/>
</dbReference>
<evidence type="ECO:0000256" key="9">
    <source>
        <dbReference type="SAM" id="MobiDB-lite"/>
    </source>
</evidence>
<evidence type="ECO:0000256" key="2">
    <source>
        <dbReference type="ARBA" id="ARBA00010772"/>
    </source>
</evidence>
<evidence type="ECO:0000256" key="7">
    <source>
        <dbReference type="PIRSR" id="PIRSR001480-1"/>
    </source>
</evidence>
<feature type="compositionally biased region" description="Polar residues" evidence="9">
    <location>
        <begin position="1"/>
        <end position="11"/>
    </location>
</feature>
<comment type="similarity">
    <text evidence="2">Belongs to the mannose-6-phosphate isomerase type 1 family.</text>
</comment>
<dbReference type="GO" id="GO:0005829">
    <property type="term" value="C:cytosol"/>
    <property type="evidence" value="ECO:0007669"/>
    <property type="project" value="TreeGrafter"/>
</dbReference>
<comment type="catalytic activity">
    <reaction evidence="1">
        <text>D-mannose 6-phosphate = D-fructose 6-phosphate</text>
        <dbReference type="Rhea" id="RHEA:12356"/>
        <dbReference type="ChEBI" id="CHEBI:58735"/>
        <dbReference type="ChEBI" id="CHEBI:61527"/>
        <dbReference type="EC" id="5.3.1.8"/>
    </reaction>
</comment>
<dbReference type="CDD" id="cd07011">
    <property type="entry name" value="cupin_PMI_type_I_N"/>
    <property type="match status" value="1"/>
</dbReference>
<dbReference type="Proteomes" id="UP000824190">
    <property type="component" value="Unassembled WGS sequence"/>
</dbReference>
<dbReference type="EMBL" id="DXGC01000112">
    <property type="protein sequence ID" value="HIW92559.1"/>
    <property type="molecule type" value="Genomic_DNA"/>
</dbReference>